<dbReference type="PANTHER" id="PTHR11895">
    <property type="entry name" value="TRANSAMIDASE"/>
    <property type="match status" value="1"/>
</dbReference>
<dbReference type="EC" id="6.3.5.7" evidence="8"/>
<protein>
    <recommendedName>
        <fullName evidence="8">Glutamyl-tRNA(Gln) amidotransferase subunit A</fullName>
        <shortName evidence="8">Glu-ADT subunit A</shortName>
        <ecNumber evidence="8">6.3.5.7</ecNumber>
    </recommendedName>
</protein>
<keyword evidence="4 8" id="KW-0067">ATP-binding</keyword>
<comment type="similarity">
    <text evidence="1 8">Belongs to the amidase family. GatA subfamily.</text>
</comment>
<accession>D4LFI0</accession>
<dbReference type="STRING" id="213810.RUM_23860"/>
<dbReference type="PANTHER" id="PTHR11895:SF151">
    <property type="entry name" value="GLUTAMYL-TRNA(GLN) AMIDOTRANSFERASE SUBUNIT A"/>
    <property type="match status" value="1"/>
</dbReference>
<feature type="active site" description="Acyl-ester intermediate" evidence="8">
    <location>
        <position position="177"/>
    </location>
</feature>
<dbReference type="InterPro" id="IPR004412">
    <property type="entry name" value="GatA"/>
</dbReference>
<reference evidence="10" key="2">
    <citation type="submission" date="2010-03" db="EMBL/GenBank/DDBJ databases">
        <authorList>
            <person name="Pajon A."/>
        </authorList>
    </citation>
    <scope>NUCLEOTIDE SEQUENCE</scope>
    <source>
        <strain evidence="10">Type strain: 18P13</strain>
    </source>
</reference>
<dbReference type="InterPro" id="IPR023631">
    <property type="entry name" value="Amidase_dom"/>
</dbReference>
<comment type="catalytic activity">
    <reaction evidence="7 8">
        <text>L-glutamyl-tRNA(Gln) + L-glutamine + ATP + H2O = L-glutaminyl-tRNA(Gln) + L-glutamate + ADP + phosphate + H(+)</text>
        <dbReference type="Rhea" id="RHEA:17521"/>
        <dbReference type="Rhea" id="RHEA-COMP:9681"/>
        <dbReference type="Rhea" id="RHEA-COMP:9684"/>
        <dbReference type="ChEBI" id="CHEBI:15377"/>
        <dbReference type="ChEBI" id="CHEBI:15378"/>
        <dbReference type="ChEBI" id="CHEBI:29985"/>
        <dbReference type="ChEBI" id="CHEBI:30616"/>
        <dbReference type="ChEBI" id="CHEBI:43474"/>
        <dbReference type="ChEBI" id="CHEBI:58359"/>
        <dbReference type="ChEBI" id="CHEBI:78520"/>
        <dbReference type="ChEBI" id="CHEBI:78521"/>
        <dbReference type="ChEBI" id="CHEBI:456216"/>
        <dbReference type="EC" id="6.3.5.7"/>
    </reaction>
</comment>
<keyword evidence="10" id="KW-0808">Transferase</keyword>
<feature type="active site" description="Charge relay system" evidence="8">
    <location>
        <position position="78"/>
    </location>
</feature>
<dbReference type="InterPro" id="IPR020556">
    <property type="entry name" value="Amidase_CS"/>
</dbReference>
<dbReference type="KEGG" id="rch:RUM_23860"/>
<evidence type="ECO:0000259" key="9">
    <source>
        <dbReference type="Pfam" id="PF01425"/>
    </source>
</evidence>
<comment type="function">
    <text evidence="6 8">Allows the formation of correctly charged Gln-tRNA(Gln) through the transamidation of misacylated Glu-tRNA(Gln) in organisms which lack glutaminyl-tRNA synthetase. The reaction takes place in the presence of glutamine and ATP through an activated gamma-phospho-Glu-tRNA(Gln).</text>
</comment>
<dbReference type="NCBIfam" id="TIGR00132">
    <property type="entry name" value="gatA"/>
    <property type="match status" value="1"/>
</dbReference>
<dbReference type="SUPFAM" id="SSF75304">
    <property type="entry name" value="Amidase signature (AS) enzymes"/>
    <property type="match status" value="1"/>
</dbReference>
<dbReference type="GO" id="GO:0030956">
    <property type="term" value="C:glutamyl-tRNA(Gln) amidotransferase complex"/>
    <property type="evidence" value="ECO:0007669"/>
    <property type="project" value="InterPro"/>
</dbReference>
<evidence type="ECO:0000256" key="1">
    <source>
        <dbReference type="ARBA" id="ARBA00008069"/>
    </source>
</evidence>
<dbReference type="HOGENOM" id="CLU_009600_0_3_9"/>
<feature type="domain" description="Amidase" evidence="9">
    <location>
        <begin position="24"/>
        <end position="464"/>
    </location>
</feature>
<evidence type="ECO:0000256" key="6">
    <source>
        <dbReference type="ARBA" id="ARBA00025295"/>
    </source>
</evidence>
<dbReference type="InterPro" id="IPR036928">
    <property type="entry name" value="AS_sf"/>
</dbReference>
<evidence type="ECO:0000256" key="2">
    <source>
        <dbReference type="ARBA" id="ARBA00022598"/>
    </source>
</evidence>
<dbReference type="GO" id="GO:0050567">
    <property type="term" value="F:glutaminyl-tRNA synthase (glutamine-hydrolyzing) activity"/>
    <property type="evidence" value="ECO:0007669"/>
    <property type="project" value="UniProtKB-UniRule"/>
</dbReference>
<evidence type="ECO:0000256" key="3">
    <source>
        <dbReference type="ARBA" id="ARBA00022741"/>
    </source>
</evidence>
<dbReference type="InterPro" id="IPR000120">
    <property type="entry name" value="Amidase"/>
</dbReference>
<dbReference type="Proteomes" id="UP000007054">
    <property type="component" value="Chromosome"/>
</dbReference>
<dbReference type="BioCyc" id="RCHA213810:RUM_RS11610-MONOMER"/>
<dbReference type="EMBL" id="FP929052">
    <property type="protein sequence ID" value="CBL18375.1"/>
    <property type="molecule type" value="Genomic_DNA"/>
</dbReference>
<evidence type="ECO:0000256" key="8">
    <source>
        <dbReference type="HAMAP-Rule" id="MF_00120"/>
    </source>
</evidence>
<name>D4LFI0_RUMC1</name>
<dbReference type="HAMAP" id="MF_00120">
    <property type="entry name" value="GatA"/>
    <property type="match status" value="1"/>
</dbReference>
<feature type="active site" description="Charge relay system" evidence="8">
    <location>
        <position position="153"/>
    </location>
</feature>
<evidence type="ECO:0000256" key="4">
    <source>
        <dbReference type="ARBA" id="ARBA00022840"/>
    </source>
</evidence>
<keyword evidence="5 8" id="KW-0648">Protein biosynthesis</keyword>
<dbReference type="RefSeq" id="WP_015559281.1">
    <property type="nucleotide sequence ID" value="NC_021039.1"/>
</dbReference>
<evidence type="ECO:0000313" key="10">
    <source>
        <dbReference type="EMBL" id="CBL18375.1"/>
    </source>
</evidence>
<dbReference type="GeneID" id="83157027"/>
<reference evidence="10" key="1">
    <citation type="submission" date="2010-03" db="EMBL/GenBank/DDBJ databases">
        <title>The genome sequence of Ruminococcus sp. 18P13.</title>
        <authorList>
            <consortium name="metaHIT consortium -- http://www.metahit.eu/"/>
            <person name="Pajon A."/>
            <person name="Turner K."/>
            <person name="Parkhill J."/>
            <person name="Bernalier A."/>
        </authorList>
    </citation>
    <scope>NUCLEOTIDE SEQUENCE [LARGE SCALE GENOMIC DNA]</scope>
    <source>
        <strain evidence="10">Type strain: 18P13</strain>
    </source>
</reference>
<dbReference type="GO" id="GO:0006412">
    <property type="term" value="P:translation"/>
    <property type="evidence" value="ECO:0007669"/>
    <property type="project" value="UniProtKB-UniRule"/>
</dbReference>
<dbReference type="GO" id="GO:0016740">
    <property type="term" value="F:transferase activity"/>
    <property type="evidence" value="ECO:0007669"/>
    <property type="project" value="UniProtKB-KW"/>
</dbReference>
<organism evidence="10 11">
    <name type="scientific">Ruminococcus champanellensis (strain DSM 18848 / JCM 17042 / KCTC 15320 / 18P13)</name>
    <dbReference type="NCBI Taxonomy" id="213810"/>
    <lineage>
        <taxon>Bacteria</taxon>
        <taxon>Bacillati</taxon>
        <taxon>Bacillota</taxon>
        <taxon>Clostridia</taxon>
        <taxon>Eubacteriales</taxon>
        <taxon>Oscillospiraceae</taxon>
        <taxon>Ruminococcus</taxon>
    </lineage>
</organism>
<evidence type="ECO:0000256" key="7">
    <source>
        <dbReference type="ARBA" id="ARBA00047407"/>
    </source>
</evidence>
<dbReference type="PROSITE" id="PS00571">
    <property type="entry name" value="AMIDASES"/>
    <property type="match status" value="1"/>
</dbReference>
<sequence>MDLQNTTLTQLRQLLDSKSISAAELTDAYLERIRAVDGSLLSYITVTPEEAHAQAEQAQARIDAGNAAPLTGIPMAMKDNLCTDGVRTTCSSRMLEDFVPPYDATVVEKLKAQNYIMLGKASMDEFAMGSSNQTSAFAKTRNPYDTSCVPGGSSGGSAAAVSAGLCAAALGSDTGGSIRQPASFCGVTGLKPTYGRVSRYGLVAFASSLDQIGPIARCARDCGTVLSAIAGQDPHDATSAPQSVPDFNEKVGKSLKGLKIALPKEFFGDAVDDEVKEAVLAAAREYQSMGAELVDCSISTLKYAVAAYYLIASAEAASNLARFDGIKYGLRGEGNSFDKMIRDSRSRGFGDEVKRRILLGNYALSSGYYDAYYRKALALKQDFIKEYDRIFQNADIILTPTAPTVAYPIGKQEHDPVKMYTGDICTVTVNIACLPAISTTCGYSRTGMPIGMSLIGRRFDEATIIQAADAFEQGFTVIPAKPEGGAAK</sequence>
<evidence type="ECO:0000313" key="11">
    <source>
        <dbReference type="Proteomes" id="UP000007054"/>
    </source>
</evidence>
<dbReference type="PATRIC" id="fig|213810.4.peg.2281"/>
<dbReference type="AlphaFoldDB" id="D4LFI0"/>
<proteinExistence type="inferred from homology"/>
<comment type="subunit">
    <text evidence="8">Heterotrimer of A, B and C subunits.</text>
</comment>
<dbReference type="GO" id="GO:0005524">
    <property type="term" value="F:ATP binding"/>
    <property type="evidence" value="ECO:0007669"/>
    <property type="project" value="UniProtKB-KW"/>
</dbReference>
<gene>
    <name evidence="8" type="primary">gatA</name>
    <name evidence="10" type="ordered locus">RUM_23860</name>
</gene>
<evidence type="ECO:0000256" key="5">
    <source>
        <dbReference type="ARBA" id="ARBA00022917"/>
    </source>
</evidence>
<dbReference type="Pfam" id="PF01425">
    <property type="entry name" value="Amidase"/>
    <property type="match status" value="1"/>
</dbReference>
<keyword evidence="2 8" id="KW-0436">Ligase</keyword>
<keyword evidence="11" id="KW-1185">Reference proteome</keyword>
<dbReference type="Gene3D" id="3.90.1300.10">
    <property type="entry name" value="Amidase signature (AS) domain"/>
    <property type="match status" value="1"/>
</dbReference>
<keyword evidence="3 8" id="KW-0547">Nucleotide-binding</keyword>